<dbReference type="Proteomes" id="UP000289856">
    <property type="component" value="Chromosome"/>
</dbReference>
<dbReference type="Pfam" id="PF14693">
    <property type="entry name" value="Ribosomal_TL5_C"/>
    <property type="match status" value="1"/>
</dbReference>
<dbReference type="KEGG" id="cohn:KCTCHS21_00480"/>
<keyword evidence="3 5" id="KW-0689">Ribosomal protein</keyword>
<dbReference type="InterPro" id="IPR020056">
    <property type="entry name" value="Rbsml_bL25/Gln-tRNA_synth_N"/>
</dbReference>
<dbReference type="HAMAP" id="MF_01334">
    <property type="entry name" value="Ribosomal_bL25_CTC"/>
    <property type="match status" value="1"/>
</dbReference>
<evidence type="ECO:0000256" key="2">
    <source>
        <dbReference type="ARBA" id="ARBA00022884"/>
    </source>
</evidence>
<dbReference type="PANTHER" id="PTHR33284:SF1">
    <property type="entry name" value="RIBOSOMAL PROTEIN L25_GLN-TRNA SYNTHETASE, ANTI-CODON-BINDING DOMAIN-CONTAINING PROTEIN"/>
    <property type="match status" value="1"/>
</dbReference>
<dbReference type="GO" id="GO:0008097">
    <property type="term" value="F:5S rRNA binding"/>
    <property type="evidence" value="ECO:0007669"/>
    <property type="project" value="InterPro"/>
</dbReference>
<dbReference type="Gene3D" id="2.40.240.10">
    <property type="entry name" value="Ribosomal Protein L25, Chain P"/>
    <property type="match status" value="1"/>
</dbReference>
<dbReference type="InterPro" id="IPR011035">
    <property type="entry name" value="Ribosomal_bL25/Gln-tRNA_synth"/>
</dbReference>
<sequence length="214" mass="23303">MSSTLMVQARTIASKGDLRNIRSEGKIPGVIYGKGLASPTNISIDAKELALMLRSHANAVIEVDIPGAGKHPVMMAGLQRDALSRQVMHIDFHRINMNEKIKTAARLEITGVSPGEKEGGMLQLILHEVEIECYPKDIPESIFVDVSNLAMGEHLSISDLKLTAGVEVIQDPSTVIVAVLAPQKERTEEQLDAMADEAEEDRKHYEAAQAVDIS</sequence>
<dbReference type="Pfam" id="PF01386">
    <property type="entry name" value="Ribosomal_L25p"/>
    <property type="match status" value="1"/>
</dbReference>
<dbReference type="OrthoDB" id="9790002at2"/>
<keyword evidence="9" id="KW-1185">Reference proteome</keyword>
<dbReference type="Gene3D" id="2.170.120.20">
    <property type="entry name" value="Ribosomal protein L25, beta domain"/>
    <property type="match status" value="1"/>
</dbReference>
<evidence type="ECO:0000259" key="7">
    <source>
        <dbReference type="Pfam" id="PF14693"/>
    </source>
</evidence>
<evidence type="ECO:0000256" key="5">
    <source>
        <dbReference type="HAMAP-Rule" id="MF_01334"/>
    </source>
</evidence>
<keyword evidence="1 5" id="KW-0699">rRNA-binding</keyword>
<reference evidence="8 9" key="1">
    <citation type="submission" date="2019-01" db="EMBL/GenBank/DDBJ databases">
        <title>Complete genome sequence of Cohnella hallensis HS21 isolated from Korean fir (Abies koreana) rhizospheric soil.</title>
        <authorList>
            <person name="Jiang L."/>
            <person name="Kang S.W."/>
            <person name="Kim S."/>
            <person name="Jung J."/>
            <person name="Kim C.Y."/>
            <person name="Kim D.H."/>
            <person name="Kim S.W."/>
            <person name="Lee J."/>
        </authorList>
    </citation>
    <scope>NUCLEOTIDE SEQUENCE [LARGE SCALE GENOMIC DNA]</scope>
    <source>
        <strain evidence="8 9">HS21</strain>
    </source>
</reference>
<dbReference type="InterPro" id="IPR020057">
    <property type="entry name" value="Ribosomal_bL25_b-dom"/>
</dbReference>
<evidence type="ECO:0000313" key="9">
    <source>
        <dbReference type="Proteomes" id="UP000289856"/>
    </source>
</evidence>
<comment type="similarity">
    <text evidence="5">Belongs to the bacterial ribosomal protein bL25 family. CTC subfamily.</text>
</comment>
<dbReference type="SUPFAM" id="SSF50715">
    <property type="entry name" value="Ribosomal protein L25-like"/>
    <property type="match status" value="1"/>
</dbReference>
<evidence type="ECO:0000313" key="8">
    <source>
        <dbReference type="EMBL" id="BBI30649.1"/>
    </source>
</evidence>
<evidence type="ECO:0000256" key="3">
    <source>
        <dbReference type="ARBA" id="ARBA00022980"/>
    </source>
</evidence>
<dbReference type="GO" id="GO:0022625">
    <property type="term" value="C:cytosolic large ribosomal subunit"/>
    <property type="evidence" value="ECO:0007669"/>
    <property type="project" value="TreeGrafter"/>
</dbReference>
<name>A0A3T1CXZ6_9BACL</name>
<evidence type="ECO:0000256" key="1">
    <source>
        <dbReference type="ARBA" id="ARBA00022730"/>
    </source>
</evidence>
<dbReference type="NCBIfam" id="TIGR00731">
    <property type="entry name" value="bL25_bact_ctc"/>
    <property type="match status" value="1"/>
</dbReference>
<organism evidence="8 9">
    <name type="scientific">Cohnella abietis</name>
    <dbReference type="NCBI Taxonomy" id="2507935"/>
    <lineage>
        <taxon>Bacteria</taxon>
        <taxon>Bacillati</taxon>
        <taxon>Bacillota</taxon>
        <taxon>Bacilli</taxon>
        <taxon>Bacillales</taxon>
        <taxon>Paenibacillaceae</taxon>
        <taxon>Cohnella</taxon>
    </lineage>
</organism>
<dbReference type="AlphaFoldDB" id="A0A3T1CXZ6"/>
<dbReference type="InterPro" id="IPR001021">
    <property type="entry name" value="Ribosomal_bL25_long"/>
</dbReference>
<dbReference type="CDD" id="cd00495">
    <property type="entry name" value="Ribosomal_L25_TL5_CTC"/>
    <property type="match status" value="1"/>
</dbReference>
<gene>
    <name evidence="5 8" type="primary">rplY</name>
    <name evidence="5" type="synonym">ctc</name>
    <name evidence="8" type="ORF">KCTCHS21_00480</name>
</gene>
<dbReference type="InterPro" id="IPR020930">
    <property type="entry name" value="Ribosomal_uL5_bac-type"/>
</dbReference>
<dbReference type="PANTHER" id="PTHR33284">
    <property type="entry name" value="RIBOSOMAL PROTEIN L25/GLN-TRNA SYNTHETASE, ANTI-CODON-BINDING DOMAIN-CONTAINING PROTEIN"/>
    <property type="match status" value="1"/>
</dbReference>
<dbReference type="InterPro" id="IPR029751">
    <property type="entry name" value="Ribosomal_L25_dom"/>
</dbReference>
<comment type="function">
    <text evidence="5">This is one of the proteins that binds to the 5S RNA in the ribosome where it forms part of the central protuberance.</text>
</comment>
<dbReference type="GO" id="GO:0006412">
    <property type="term" value="P:translation"/>
    <property type="evidence" value="ECO:0007669"/>
    <property type="project" value="UniProtKB-UniRule"/>
</dbReference>
<feature type="domain" description="Large ribosomal subunit protein bL25 L25" evidence="6">
    <location>
        <begin position="6"/>
        <end position="92"/>
    </location>
</feature>
<evidence type="ECO:0000256" key="4">
    <source>
        <dbReference type="ARBA" id="ARBA00023274"/>
    </source>
</evidence>
<dbReference type="RefSeq" id="WP_130604594.1">
    <property type="nucleotide sequence ID" value="NZ_AP019400.1"/>
</dbReference>
<protein>
    <recommendedName>
        <fullName evidence="5">Large ribosomal subunit protein bL25</fullName>
    </recommendedName>
    <alternativeName>
        <fullName evidence="5">General stress protein CTC</fullName>
    </alternativeName>
</protein>
<dbReference type="EMBL" id="AP019400">
    <property type="protein sequence ID" value="BBI30649.1"/>
    <property type="molecule type" value="Genomic_DNA"/>
</dbReference>
<evidence type="ECO:0000259" key="6">
    <source>
        <dbReference type="Pfam" id="PF01386"/>
    </source>
</evidence>
<feature type="domain" description="Large ribosomal subunit protein bL25 beta" evidence="7">
    <location>
        <begin position="100"/>
        <end position="183"/>
    </location>
</feature>
<accession>A0A3T1CXZ6</accession>
<comment type="subunit">
    <text evidence="5">Part of the 50S ribosomal subunit; part of the 5S rRNA/L5/L18/L25 subcomplex. Contacts the 5S rRNA. Binds to the 5S rRNA independently of L5 and L18.</text>
</comment>
<keyword evidence="4 5" id="KW-0687">Ribonucleoprotein</keyword>
<dbReference type="GO" id="GO:0003735">
    <property type="term" value="F:structural constituent of ribosome"/>
    <property type="evidence" value="ECO:0007669"/>
    <property type="project" value="InterPro"/>
</dbReference>
<keyword evidence="2 5" id="KW-0694">RNA-binding</keyword>
<dbReference type="InterPro" id="IPR037121">
    <property type="entry name" value="Ribosomal_bL25_C"/>
</dbReference>
<proteinExistence type="inferred from homology"/>